<dbReference type="InterPro" id="IPR014867">
    <property type="entry name" value="Spore_coat_CotH_CotH2/3/7"/>
</dbReference>
<dbReference type="GO" id="GO:0016301">
    <property type="term" value="F:kinase activity"/>
    <property type="evidence" value="ECO:0007669"/>
    <property type="project" value="UniProtKB-KW"/>
</dbReference>
<sequence>MNSRRLYAGTVIVLLAAVLVIAAKADPERIRTQQHLEYNTDVEDKNLSIKPEDFSSHLPVVEINTDGQTIPGSPAKGQLVSEVFNTYITAHMSIREKEGKLHTLSQKPDIDSDVQIRVRGNSSRRFDKKGYLFKFTGDDMQQKDYAVMGMEKDSTWVLNGPFLDKTLMRNYMWYNLAGEMMEWAPDVRFCEVFLNDEYQGVYVMMEQISVGEGRIEVSKYDGKAGVSSYIVCVDRQSVNDGNYLDNFTFYTGRLQSRVEVKYPGSKKLNSDITNYISRDFSRFEKALYSYDYDSKRYGFRSDIDVDNFVDYWIINEVSQNTDAGIYSTYFYKDVGGKLKMAVWDFNNCCDNYMETQTSMAGFFLQDRPWFFMLMKDEGFTNQIIVRYRELRKSVLSDEYIKGYIDDVQNYLGTAIDRNFQVWGYSFDEEHELLMGEGRHIGSYEAAVEQYERRLISRLRWMDQHIEAIRFYSHESKNKRYNH</sequence>
<dbReference type="RefSeq" id="WP_216242225.1">
    <property type="nucleotide sequence ID" value="NZ_JABACJ020000011.1"/>
</dbReference>
<gene>
    <name evidence="1" type="ORF">HGO97_012750</name>
</gene>
<organism evidence="1 2">
    <name type="scientific">Faecalicatena faecalis</name>
    <dbReference type="NCBI Taxonomy" id="2726362"/>
    <lineage>
        <taxon>Bacteria</taxon>
        <taxon>Bacillati</taxon>
        <taxon>Bacillota</taxon>
        <taxon>Clostridia</taxon>
        <taxon>Lachnospirales</taxon>
        <taxon>Lachnospiraceae</taxon>
        <taxon>Faecalicatena</taxon>
    </lineage>
</organism>
<keyword evidence="2" id="KW-1185">Reference proteome</keyword>
<dbReference type="Pfam" id="PF08757">
    <property type="entry name" value="CotH"/>
    <property type="match status" value="1"/>
</dbReference>
<dbReference type="EMBL" id="JABACJ020000011">
    <property type="protein sequence ID" value="MBU3876674.1"/>
    <property type="molecule type" value="Genomic_DNA"/>
</dbReference>
<evidence type="ECO:0000313" key="1">
    <source>
        <dbReference type="EMBL" id="MBU3876674.1"/>
    </source>
</evidence>
<accession>A0ABS6D5B9</accession>
<keyword evidence="1" id="KW-0418">Kinase</keyword>
<name>A0ABS6D5B9_9FIRM</name>
<dbReference type="Proteomes" id="UP000723714">
    <property type="component" value="Unassembled WGS sequence"/>
</dbReference>
<protein>
    <submittedName>
        <fullName evidence="1">CotH kinase family protein</fullName>
    </submittedName>
</protein>
<evidence type="ECO:0000313" key="2">
    <source>
        <dbReference type="Proteomes" id="UP000723714"/>
    </source>
</evidence>
<proteinExistence type="predicted"/>
<keyword evidence="1" id="KW-0808">Transferase</keyword>
<reference evidence="1 2" key="1">
    <citation type="submission" date="2021-06" db="EMBL/GenBank/DDBJ databases">
        <title>Faecalicatena sp. nov. isolated from porcine feces.</title>
        <authorList>
            <person name="Oh B.S."/>
            <person name="Lee J.H."/>
        </authorList>
    </citation>
    <scope>NUCLEOTIDE SEQUENCE [LARGE SCALE GENOMIC DNA]</scope>
    <source>
        <strain evidence="1 2">AGMB00832</strain>
    </source>
</reference>
<comment type="caution">
    <text evidence="1">The sequence shown here is derived from an EMBL/GenBank/DDBJ whole genome shotgun (WGS) entry which is preliminary data.</text>
</comment>